<dbReference type="RefSeq" id="WP_104716080.1">
    <property type="nucleotide sequence ID" value="NZ_PTRA01000010.1"/>
</dbReference>
<dbReference type="AlphaFoldDB" id="A0A2S7IEU3"/>
<dbReference type="SUPFAM" id="SSF53448">
    <property type="entry name" value="Nucleotide-diphospho-sugar transferases"/>
    <property type="match status" value="1"/>
</dbReference>
<keyword evidence="3" id="KW-0808">Transferase</keyword>
<name>A0A2S7IEU3_9BACT</name>
<comment type="similarity">
    <text evidence="1">Belongs to the glycosyltransferase 2 family. WaaE/KdtX subfamily.</text>
</comment>
<keyword evidence="4" id="KW-1185">Reference proteome</keyword>
<comment type="caution">
    <text evidence="3">The sequence shown here is derived from an EMBL/GenBank/DDBJ whole genome shotgun (WGS) entry which is preliminary data.</text>
</comment>
<evidence type="ECO:0000259" key="2">
    <source>
        <dbReference type="Pfam" id="PF00535"/>
    </source>
</evidence>
<evidence type="ECO:0000313" key="3">
    <source>
        <dbReference type="EMBL" id="PQA53166.1"/>
    </source>
</evidence>
<dbReference type="InterPro" id="IPR029044">
    <property type="entry name" value="Nucleotide-diphossugar_trans"/>
</dbReference>
<feature type="domain" description="Glycosyltransferase 2-like" evidence="2">
    <location>
        <begin position="6"/>
        <end position="125"/>
    </location>
</feature>
<sequence>MLVDITIAIPVKNEEQNLPHCLDALGKDFAKAIVLIDSGSTDRTRAIAAEYGVDFIDFTWDGKFPKKRNWFLQSGYLQTQWVLFLDADEYVTPAFKEELRQALHQTEKVGFWLNYSIYFMGKQLKGGYPLRKLALFRADAGQYERIEEDAWSKMDMEVHEHPVLQGKVGMIKSKIDHRDFKGISHYVRKHDEYSSWEASRFAKAFQTQEVRKHWTWKQWMKYKLLHSPLIGPAYFLGSFILMGGFKDGSRGLAFSILKTAYFTQIYCKIQEQ</sequence>
<dbReference type="EMBL" id="PTRA01000010">
    <property type="protein sequence ID" value="PQA53166.1"/>
    <property type="molecule type" value="Genomic_DNA"/>
</dbReference>
<evidence type="ECO:0000313" key="4">
    <source>
        <dbReference type="Proteomes" id="UP000239590"/>
    </source>
</evidence>
<dbReference type="CDD" id="cd02511">
    <property type="entry name" value="Beta4Glucosyltransferase"/>
    <property type="match status" value="1"/>
</dbReference>
<organism evidence="3 4">
    <name type="scientific">Siphonobacter curvatus</name>
    <dbReference type="NCBI Taxonomy" id="2094562"/>
    <lineage>
        <taxon>Bacteria</taxon>
        <taxon>Pseudomonadati</taxon>
        <taxon>Bacteroidota</taxon>
        <taxon>Cytophagia</taxon>
        <taxon>Cytophagales</taxon>
        <taxon>Cytophagaceae</taxon>
        <taxon>Siphonobacter</taxon>
    </lineage>
</organism>
<accession>A0A2S7IEU3</accession>
<dbReference type="Proteomes" id="UP000239590">
    <property type="component" value="Unassembled WGS sequence"/>
</dbReference>
<dbReference type="InterPro" id="IPR001173">
    <property type="entry name" value="Glyco_trans_2-like"/>
</dbReference>
<reference evidence="4" key="1">
    <citation type="submission" date="2018-02" db="EMBL/GenBank/DDBJ databases">
        <title>Genome sequencing of Solimonas sp. HR-BB.</title>
        <authorList>
            <person name="Lee Y."/>
            <person name="Jeon C.O."/>
        </authorList>
    </citation>
    <scope>NUCLEOTIDE SEQUENCE [LARGE SCALE GENOMIC DNA]</scope>
    <source>
        <strain evidence="4">HR-U</strain>
    </source>
</reference>
<protein>
    <submittedName>
        <fullName evidence="3">Glycosyltransferase family 2 protein</fullName>
    </submittedName>
</protein>
<proteinExistence type="inferred from homology"/>
<dbReference type="Pfam" id="PF00535">
    <property type="entry name" value="Glycos_transf_2"/>
    <property type="match status" value="1"/>
</dbReference>
<dbReference type="PANTHER" id="PTHR43630:SF2">
    <property type="entry name" value="GLYCOSYLTRANSFERASE"/>
    <property type="match status" value="1"/>
</dbReference>
<gene>
    <name evidence="3" type="ORF">C5O19_24875</name>
</gene>
<dbReference type="OrthoDB" id="9815923at2"/>
<dbReference type="GO" id="GO:0016740">
    <property type="term" value="F:transferase activity"/>
    <property type="evidence" value="ECO:0007669"/>
    <property type="project" value="UniProtKB-KW"/>
</dbReference>
<dbReference type="Gene3D" id="3.90.550.10">
    <property type="entry name" value="Spore Coat Polysaccharide Biosynthesis Protein SpsA, Chain A"/>
    <property type="match status" value="1"/>
</dbReference>
<dbReference type="PANTHER" id="PTHR43630">
    <property type="entry name" value="POLY-BETA-1,6-N-ACETYL-D-GLUCOSAMINE SYNTHASE"/>
    <property type="match status" value="1"/>
</dbReference>
<evidence type="ECO:0000256" key="1">
    <source>
        <dbReference type="ARBA" id="ARBA00038494"/>
    </source>
</evidence>